<dbReference type="PANTHER" id="PTHR10039:SF14">
    <property type="entry name" value="NACHT DOMAIN-CONTAINING PROTEIN"/>
    <property type="match status" value="1"/>
</dbReference>
<accession>A0A4Y7SID2</accession>
<comment type="caution">
    <text evidence="3">The sequence shown here is derived from an EMBL/GenBank/DDBJ whole genome shotgun (WGS) entry which is preliminary data.</text>
</comment>
<gene>
    <name evidence="3" type="ORF">FA13DRAFT_173330</name>
</gene>
<dbReference type="SUPFAM" id="SSF52540">
    <property type="entry name" value="P-loop containing nucleoside triphosphate hydrolases"/>
    <property type="match status" value="1"/>
</dbReference>
<dbReference type="PROSITE" id="PS50837">
    <property type="entry name" value="NACHT"/>
    <property type="match status" value="1"/>
</dbReference>
<evidence type="ECO:0000259" key="2">
    <source>
        <dbReference type="PROSITE" id="PS50837"/>
    </source>
</evidence>
<proteinExistence type="predicted"/>
<feature type="domain" description="NACHT" evidence="2">
    <location>
        <begin position="133"/>
        <end position="302"/>
    </location>
</feature>
<dbReference type="EMBL" id="QPFP01000127">
    <property type="protein sequence ID" value="TEB20989.1"/>
    <property type="molecule type" value="Genomic_DNA"/>
</dbReference>
<dbReference type="Proteomes" id="UP000298030">
    <property type="component" value="Unassembled WGS sequence"/>
</dbReference>
<dbReference type="STRING" id="71717.A0A4Y7SID2"/>
<evidence type="ECO:0000256" key="1">
    <source>
        <dbReference type="ARBA" id="ARBA00022737"/>
    </source>
</evidence>
<protein>
    <recommendedName>
        <fullName evidence="2">NACHT domain-containing protein</fullName>
    </recommendedName>
</protein>
<dbReference type="AlphaFoldDB" id="A0A4Y7SID2"/>
<name>A0A4Y7SID2_COPMI</name>
<dbReference type="InterPro" id="IPR027417">
    <property type="entry name" value="P-loop_NTPase"/>
</dbReference>
<dbReference type="InterPro" id="IPR007111">
    <property type="entry name" value="NACHT_NTPase"/>
</dbReference>
<keyword evidence="4" id="KW-1185">Reference proteome</keyword>
<evidence type="ECO:0000313" key="3">
    <source>
        <dbReference type="EMBL" id="TEB20989.1"/>
    </source>
</evidence>
<sequence>MPPTFIKKILAPFKRPTPRTHPSQEVARVEPTHDIPPPISHTQSYHLAPEQGSELNIFPNARRFTIQNQHISFGPSKSLFDYLSPHIAAGAAHNSDERCDAPKCEQETRIAVQDEILGWIIGGDDHGDAQPRKITWVTGPAGAGKTAILGSIADECQAQGLLAASFFFSSFSGSASRRSKRCLVATLAYHLQRHKSLQGYGDQLLSVMAKDQLALSQRLEDQAETLILGPLREIEGGYDRSAIPQVIIIDGVDEVEAEQYHDPSRQEATRRNEDDQVQILSILLQCAKDPAFPFRILIASRPERAIEDFFTNTADSHTLRIFLDSKYNPDEDIELFLRAKFSEIRRRFRVSSTWPSDDAIRWIIDTASGQFIFAATAIRYISDPSYIPQQQLEHILCRLSEGDNRGNPYGALDRLYVHIFNSNPNPKLAVAWIGADRRNTTTSYLQTTGYASLKLSRERQLTSWGTLLP</sequence>
<reference evidence="3 4" key="1">
    <citation type="journal article" date="2019" name="Nat. Ecol. Evol.">
        <title>Megaphylogeny resolves global patterns of mushroom evolution.</title>
        <authorList>
            <person name="Varga T."/>
            <person name="Krizsan K."/>
            <person name="Foldi C."/>
            <person name="Dima B."/>
            <person name="Sanchez-Garcia M."/>
            <person name="Sanchez-Ramirez S."/>
            <person name="Szollosi G.J."/>
            <person name="Szarkandi J.G."/>
            <person name="Papp V."/>
            <person name="Albert L."/>
            <person name="Andreopoulos W."/>
            <person name="Angelini C."/>
            <person name="Antonin V."/>
            <person name="Barry K.W."/>
            <person name="Bougher N.L."/>
            <person name="Buchanan P."/>
            <person name="Buyck B."/>
            <person name="Bense V."/>
            <person name="Catcheside P."/>
            <person name="Chovatia M."/>
            <person name="Cooper J."/>
            <person name="Damon W."/>
            <person name="Desjardin D."/>
            <person name="Finy P."/>
            <person name="Geml J."/>
            <person name="Haridas S."/>
            <person name="Hughes K."/>
            <person name="Justo A."/>
            <person name="Karasinski D."/>
            <person name="Kautmanova I."/>
            <person name="Kiss B."/>
            <person name="Kocsube S."/>
            <person name="Kotiranta H."/>
            <person name="LaButti K.M."/>
            <person name="Lechner B.E."/>
            <person name="Liimatainen K."/>
            <person name="Lipzen A."/>
            <person name="Lukacs Z."/>
            <person name="Mihaltcheva S."/>
            <person name="Morgado L.N."/>
            <person name="Niskanen T."/>
            <person name="Noordeloos M.E."/>
            <person name="Ohm R.A."/>
            <person name="Ortiz-Santana B."/>
            <person name="Ovrebo C."/>
            <person name="Racz N."/>
            <person name="Riley R."/>
            <person name="Savchenko A."/>
            <person name="Shiryaev A."/>
            <person name="Soop K."/>
            <person name="Spirin V."/>
            <person name="Szebenyi C."/>
            <person name="Tomsovsky M."/>
            <person name="Tulloss R.E."/>
            <person name="Uehling J."/>
            <person name="Grigoriev I.V."/>
            <person name="Vagvolgyi C."/>
            <person name="Papp T."/>
            <person name="Martin F.M."/>
            <person name="Miettinen O."/>
            <person name="Hibbett D.S."/>
            <person name="Nagy L.G."/>
        </authorList>
    </citation>
    <scope>NUCLEOTIDE SEQUENCE [LARGE SCALE GENOMIC DNA]</scope>
    <source>
        <strain evidence="3 4">FP101781</strain>
    </source>
</reference>
<dbReference type="Gene3D" id="3.40.50.300">
    <property type="entry name" value="P-loop containing nucleotide triphosphate hydrolases"/>
    <property type="match status" value="1"/>
</dbReference>
<organism evidence="3 4">
    <name type="scientific">Coprinellus micaceus</name>
    <name type="common">Glistening ink-cap mushroom</name>
    <name type="synonym">Coprinus micaceus</name>
    <dbReference type="NCBI Taxonomy" id="71717"/>
    <lineage>
        <taxon>Eukaryota</taxon>
        <taxon>Fungi</taxon>
        <taxon>Dikarya</taxon>
        <taxon>Basidiomycota</taxon>
        <taxon>Agaricomycotina</taxon>
        <taxon>Agaricomycetes</taxon>
        <taxon>Agaricomycetidae</taxon>
        <taxon>Agaricales</taxon>
        <taxon>Agaricineae</taxon>
        <taxon>Psathyrellaceae</taxon>
        <taxon>Coprinellus</taxon>
    </lineage>
</organism>
<dbReference type="OrthoDB" id="3266532at2759"/>
<dbReference type="Pfam" id="PF24883">
    <property type="entry name" value="NPHP3_N"/>
    <property type="match status" value="1"/>
</dbReference>
<dbReference type="InterPro" id="IPR056884">
    <property type="entry name" value="NPHP3-like_N"/>
</dbReference>
<evidence type="ECO:0000313" key="4">
    <source>
        <dbReference type="Proteomes" id="UP000298030"/>
    </source>
</evidence>
<keyword evidence="1" id="KW-0677">Repeat</keyword>
<dbReference type="PANTHER" id="PTHR10039">
    <property type="entry name" value="AMELOGENIN"/>
    <property type="match status" value="1"/>
</dbReference>